<keyword evidence="2" id="KW-0489">Methyltransferase</keyword>
<dbReference type="GO" id="GO:0008168">
    <property type="term" value="F:methyltransferase activity"/>
    <property type="evidence" value="ECO:0007669"/>
    <property type="project" value="UniProtKB-KW"/>
</dbReference>
<evidence type="ECO:0000256" key="1">
    <source>
        <dbReference type="ARBA" id="ARBA00008361"/>
    </source>
</evidence>
<dbReference type="PANTHER" id="PTHR12176">
    <property type="entry name" value="SAM-DEPENDENT METHYLTRANSFERASE SUPERFAMILY PROTEIN"/>
    <property type="match status" value="1"/>
</dbReference>
<evidence type="ECO:0000313" key="5">
    <source>
        <dbReference type="Proteomes" id="UP000775213"/>
    </source>
</evidence>
<keyword evidence="3" id="KW-0808">Transferase</keyword>
<proteinExistence type="inferred from homology"/>
<dbReference type="GO" id="GO:0032259">
    <property type="term" value="P:methylation"/>
    <property type="evidence" value="ECO:0007669"/>
    <property type="project" value="UniProtKB-KW"/>
</dbReference>
<organism evidence="4 5">
    <name type="scientific">Dendrobium chrysotoxum</name>
    <name type="common">Orchid</name>
    <dbReference type="NCBI Taxonomy" id="161865"/>
    <lineage>
        <taxon>Eukaryota</taxon>
        <taxon>Viridiplantae</taxon>
        <taxon>Streptophyta</taxon>
        <taxon>Embryophyta</taxon>
        <taxon>Tracheophyta</taxon>
        <taxon>Spermatophyta</taxon>
        <taxon>Magnoliopsida</taxon>
        <taxon>Liliopsida</taxon>
        <taxon>Asparagales</taxon>
        <taxon>Orchidaceae</taxon>
        <taxon>Epidendroideae</taxon>
        <taxon>Malaxideae</taxon>
        <taxon>Dendrobiinae</taxon>
        <taxon>Dendrobium</taxon>
    </lineage>
</organism>
<comment type="similarity">
    <text evidence="1">Belongs to the methyltransferase superfamily.</text>
</comment>
<dbReference type="InterPro" id="IPR051419">
    <property type="entry name" value="Lys/N-term_MeTrsfase_sf"/>
</dbReference>
<accession>A0AAV7G740</accession>
<dbReference type="Proteomes" id="UP000775213">
    <property type="component" value="Unassembled WGS sequence"/>
</dbReference>
<evidence type="ECO:0000256" key="3">
    <source>
        <dbReference type="ARBA" id="ARBA00022679"/>
    </source>
</evidence>
<sequence>MRQLTRIAGFRRSEIRRLSTAVLRDLDDEGHWFYSPEWWGDAGAEGHTVFRSISEHGNGIVSVTAYPSSRPAKEEWPVVEGWLQERYAKIHPELNNHDEFFRILGYQWRVLRFNDDTRQSTVKIMAAYREADPASLYVMQQPHCLAVPYGIIAGQREEEKKFGEGGEKELRQLEVNEKDLKSMVSCGLTTLSSSGFDICKTVNGNATMNVLCIGHGGGSLPLFLASKFKGAMIDIVEIDPVVISASIEAMGFPSSAAVEQLEHASISQPPDADKFLWGKLHNQLQLYRSDAENFIIHGSKMYDLIFIDAYDGDDIFPRKLWDSDGPFLQSLPSRLHPVHGTVVVNLHADSDVLASGMSDSNVLGGILPMGKYVTQVCRAYKENLGFAFIISVPWLCNLTLVASNGVGLGRVHQGISLNRDLVLSALLSKSNMVESLLDLPFSCLQYIKRDFQLVV</sequence>
<dbReference type="EMBL" id="JAGFBR010000017">
    <property type="protein sequence ID" value="KAH0451915.1"/>
    <property type="molecule type" value="Genomic_DNA"/>
</dbReference>
<evidence type="ECO:0000256" key="2">
    <source>
        <dbReference type="ARBA" id="ARBA00022603"/>
    </source>
</evidence>
<dbReference type="Gene3D" id="3.40.50.150">
    <property type="entry name" value="Vaccinia Virus protein VP39"/>
    <property type="match status" value="1"/>
</dbReference>
<keyword evidence="5" id="KW-1185">Reference proteome</keyword>
<reference evidence="4 5" key="1">
    <citation type="journal article" date="2021" name="Hortic Res">
        <title>Chromosome-scale assembly of the Dendrobium chrysotoxum genome enhances the understanding of orchid evolution.</title>
        <authorList>
            <person name="Zhang Y."/>
            <person name="Zhang G.Q."/>
            <person name="Zhang D."/>
            <person name="Liu X.D."/>
            <person name="Xu X.Y."/>
            <person name="Sun W.H."/>
            <person name="Yu X."/>
            <person name="Zhu X."/>
            <person name="Wang Z.W."/>
            <person name="Zhao X."/>
            <person name="Zhong W.Y."/>
            <person name="Chen H."/>
            <person name="Yin W.L."/>
            <person name="Huang T."/>
            <person name="Niu S.C."/>
            <person name="Liu Z.J."/>
        </authorList>
    </citation>
    <scope>NUCLEOTIDE SEQUENCE [LARGE SCALE GENOMIC DNA]</scope>
    <source>
        <strain evidence="4">Lindl</strain>
    </source>
</reference>
<dbReference type="PANTHER" id="PTHR12176:SF56">
    <property type="entry name" value="OS04G0510700 PROTEIN"/>
    <property type="match status" value="1"/>
</dbReference>
<dbReference type="AlphaFoldDB" id="A0AAV7G740"/>
<dbReference type="InterPro" id="IPR029063">
    <property type="entry name" value="SAM-dependent_MTases_sf"/>
</dbReference>
<protein>
    <submittedName>
        <fullName evidence="4">Uncharacterized protein</fullName>
    </submittedName>
</protein>
<dbReference type="SUPFAM" id="SSF53335">
    <property type="entry name" value="S-adenosyl-L-methionine-dependent methyltransferases"/>
    <property type="match status" value="1"/>
</dbReference>
<gene>
    <name evidence="4" type="ORF">IEQ34_019214</name>
</gene>
<name>A0AAV7G740_DENCH</name>
<comment type="caution">
    <text evidence="4">The sequence shown here is derived from an EMBL/GenBank/DDBJ whole genome shotgun (WGS) entry which is preliminary data.</text>
</comment>
<evidence type="ECO:0000313" key="4">
    <source>
        <dbReference type="EMBL" id="KAH0451915.1"/>
    </source>
</evidence>